<comment type="catalytic activity">
    <reaction evidence="5">
        <text>[(1-&gt;4)-N-acetyl-beta-D-glucosaminyl](n) + n H2O = chitosan + n acetate</text>
        <dbReference type="Rhea" id="RHEA:10464"/>
        <dbReference type="Rhea" id="RHEA-COMP:9593"/>
        <dbReference type="Rhea" id="RHEA-COMP:9597"/>
        <dbReference type="ChEBI" id="CHEBI:15377"/>
        <dbReference type="ChEBI" id="CHEBI:17029"/>
        <dbReference type="ChEBI" id="CHEBI:30089"/>
        <dbReference type="ChEBI" id="CHEBI:57704"/>
        <dbReference type="EC" id="3.5.1.41"/>
    </reaction>
    <physiologicalReaction direction="left-to-right" evidence="5">
        <dbReference type="Rhea" id="RHEA:10465"/>
    </physiologicalReaction>
</comment>
<comment type="caution">
    <text evidence="8">The sequence shown here is derived from an EMBL/GenBank/DDBJ whole genome shotgun (WGS) entry which is preliminary data.</text>
</comment>
<dbReference type="OMA" id="PNNYFRP"/>
<dbReference type="InterPro" id="IPR050248">
    <property type="entry name" value="Polysacc_deacetylase_ArnD"/>
</dbReference>
<dbReference type="PROSITE" id="PS51677">
    <property type="entry name" value="NODB"/>
    <property type="match status" value="1"/>
</dbReference>
<evidence type="ECO:0000256" key="6">
    <source>
        <dbReference type="SAM" id="Phobius"/>
    </source>
</evidence>
<comment type="cofactor">
    <cofactor evidence="1">
        <name>Co(2+)</name>
        <dbReference type="ChEBI" id="CHEBI:48828"/>
    </cofactor>
</comment>
<evidence type="ECO:0000256" key="1">
    <source>
        <dbReference type="ARBA" id="ARBA00001941"/>
    </source>
</evidence>
<keyword evidence="2" id="KW-0624">Polysaccharide degradation</keyword>
<dbReference type="SUPFAM" id="SSF88713">
    <property type="entry name" value="Glycoside hydrolase/deacetylase"/>
    <property type="match status" value="1"/>
</dbReference>
<dbReference type="InterPro" id="IPR002509">
    <property type="entry name" value="NODB_dom"/>
</dbReference>
<evidence type="ECO:0000259" key="7">
    <source>
        <dbReference type="PROSITE" id="PS51677"/>
    </source>
</evidence>
<dbReference type="EC" id="3.5.1.41" evidence="4"/>
<dbReference type="GO" id="GO:0006032">
    <property type="term" value="P:chitin catabolic process"/>
    <property type="evidence" value="ECO:0007669"/>
    <property type="project" value="UniProtKB-KW"/>
</dbReference>
<feature type="domain" description="NodB homology" evidence="7">
    <location>
        <begin position="69"/>
        <end position="251"/>
    </location>
</feature>
<gene>
    <name evidence="8" type="ORF">BCR37DRAFT_367160</name>
</gene>
<reference evidence="8 9" key="1">
    <citation type="submission" date="2016-07" db="EMBL/GenBank/DDBJ databases">
        <title>Pervasive Adenine N6-methylation of Active Genes in Fungi.</title>
        <authorList>
            <consortium name="DOE Joint Genome Institute"/>
            <person name="Mondo S.J."/>
            <person name="Dannebaum R.O."/>
            <person name="Kuo R.C."/>
            <person name="Labutti K."/>
            <person name="Haridas S."/>
            <person name="Kuo A."/>
            <person name="Salamov A."/>
            <person name="Ahrendt S.R."/>
            <person name="Lipzen A."/>
            <person name="Sullivan W."/>
            <person name="Andreopoulos W.B."/>
            <person name="Clum A."/>
            <person name="Lindquist E."/>
            <person name="Daum C."/>
            <person name="Ramamoorthy G.K."/>
            <person name="Gryganskyi A."/>
            <person name="Culley D."/>
            <person name="Magnuson J.K."/>
            <person name="James T.Y."/>
            <person name="O'Malley M.A."/>
            <person name="Stajich J.E."/>
            <person name="Spatafora J.W."/>
            <person name="Visel A."/>
            <person name="Grigoriev I.V."/>
        </authorList>
    </citation>
    <scope>NUCLEOTIDE SEQUENCE [LARGE SCALE GENOMIC DNA]</scope>
    <source>
        <strain evidence="8 9">12-1054</strain>
    </source>
</reference>
<evidence type="ECO:0000256" key="5">
    <source>
        <dbReference type="ARBA" id="ARBA00048494"/>
    </source>
</evidence>
<accession>A0A1Y2FK51</accession>
<keyword evidence="6" id="KW-1133">Transmembrane helix</keyword>
<dbReference type="EMBL" id="MCFI01000008">
    <property type="protein sequence ID" value="ORY83165.1"/>
    <property type="molecule type" value="Genomic_DNA"/>
</dbReference>
<evidence type="ECO:0000256" key="4">
    <source>
        <dbReference type="ARBA" id="ARBA00024056"/>
    </source>
</evidence>
<keyword evidence="3" id="KW-0170">Cobalt</keyword>
<dbReference type="Proteomes" id="UP000193685">
    <property type="component" value="Unassembled WGS sequence"/>
</dbReference>
<protein>
    <recommendedName>
        <fullName evidence="4">chitin deacetylase</fullName>
        <ecNumber evidence="4">3.5.1.41</ecNumber>
    </recommendedName>
</protein>
<dbReference type="GO" id="GO:0005975">
    <property type="term" value="P:carbohydrate metabolic process"/>
    <property type="evidence" value="ECO:0007669"/>
    <property type="project" value="InterPro"/>
</dbReference>
<dbReference type="AlphaFoldDB" id="A0A1Y2FK51"/>
<dbReference type="RefSeq" id="XP_040725746.1">
    <property type="nucleotide sequence ID" value="XM_040868292.1"/>
</dbReference>
<dbReference type="GeneID" id="63784891"/>
<proteinExistence type="predicted"/>
<dbReference type="PANTHER" id="PTHR10587">
    <property type="entry name" value="GLYCOSYL TRANSFERASE-RELATED"/>
    <property type="match status" value="1"/>
</dbReference>
<evidence type="ECO:0000256" key="2">
    <source>
        <dbReference type="ARBA" id="ARBA00023024"/>
    </source>
</evidence>
<sequence length="262" mass="29657">MIFSAFPRIPCTSRRRRKARMFSFLVIFLVTLLLILPFYCIYKPPSIIFSYLERRFPDVLFRVSTNGQKLVALTIDDAPSIQTLAVLKLLQQHNASATFFIIGSQVPGNEDLLRQVISTGNELGNHAMNDEPSRDLSDAVLTQQLKAVDKQISDVYQSAKLERPPTRYFRPGSGFFSTRMLAVTRSLNLKLVLGNVYPHDPQIAFPRINARHILSMVKPGSIIICHDRRSWTAPMLARVLPALTQRGYKVVTLSKLLEAQET</sequence>
<name>A0A1Y2FK51_PROLT</name>
<keyword evidence="9" id="KW-1185">Reference proteome</keyword>
<keyword evidence="6" id="KW-0812">Transmembrane</keyword>
<evidence type="ECO:0000313" key="8">
    <source>
        <dbReference type="EMBL" id="ORY83165.1"/>
    </source>
</evidence>
<keyword evidence="6" id="KW-0472">Membrane</keyword>
<keyword evidence="2" id="KW-0146">Chitin degradation</keyword>
<dbReference type="GO" id="GO:0004099">
    <property type="term" value="F:chitin deacetylase activity"/>
    <property type="evidence" value="ECO:0007669"/>
    <property type="project" value="UniProtKB-EC"/>
</dbReference>
<organism evidence="8 9">
    <name type="scientific">Protomyces lactucae-debilis</name>
    <dbReference type="NCBI Taxonomy" id="2754530"/>
    <lineage>
        <taxon>Eukaryota</taxon>
        <taxon>Fungi</taxon>
        <taxon>Dikarya</taxon>
        <taxon>Ascomycota</taxon>
        <taxon>Taphrinomycotina</taxon>
        <taxon>Taphrinomycetes</taxon>
        <taxon>Taphrinales</taxon>
        <taxon>Protomycetaceae</taxon>
        <taxon>Protomyces</taxon>
    </lineage>
</organism>
<dbReference type="OrthoDB" id="407355at2759"/>
<dbReference type="InterPro" id="IPR011330">
    <property type="entry name" value="Glyco_hydro/deAcase_b/a-brl"/>
</dbReference>
<dbReference type="STRING" id="56484.A0A1Y2FK51"/>
<keyword evidence="2" id="KW-0119">Carbohydrate metabolism</keyword>
<dbReference type="CDD" id="cd10958">
    <property type="entry name" value="CE4_NodB_like_2"/>
    <property type="match status" value="1"/>
</dbReference>
<feature type="transmembrane region" description="Helical" evidence="6">
    <location>
        <begin position="21"/>
        <end position="39"/>
    </location>
</feature>
<dbReference type="PANTHER" id="PTHR10587:SF137">
    <property type="entry name" value="4-DEOXY-4-FORMAMIDO-L-ARABINOSE-PHOSPHOUNDECAPRENOL DEFORMYLASE ARND-RELATED"/>
    <property type="match status" value="1"/>
</dbReference>
<evidence type="ECO:0000313" key="9">
    <source>
        <dbReference type="Proteomes" id="UP000193685"/>
    </source>
</evidence>
<dbReference type="Pfam" id="PF01522">
    <property type="entry name" value="Polysacc_deac_1"/>
    <property type="match status" value="1"/>
</dbReference>
<evidence type="ECO:0000256" key="3">
    <source>
        <dbReference type="ARBA" id="ARBA00023285"/>
    </source>
</evidence>
<dbReference type="Gene3D" id="3.20.20.370">
    <property type="entry name" value="Glycoside hydrolase/deacetylase"/>
    <property type="match status" value="1"/>
</dbReference>
<dbReference type="GO" id="GO:0009272">
    <property type="term" value="P:fungal-type cell wall biogenesis"/>
    <property type="evidence" value="ECO:0007669"/>
    <property type="project" value="UniProtKB-ARBA"/>
</dbReference>